<evidence type="ECO:0000256" key="1">
    <source>
        <dbReference type="ARBA" id="ARBA00022729"/>
    </source>
</evidence>
<gene>
    <name evidence="4" type="ORF">BC748_1826</name>
</gene>
<dbReference type="Pfam" id="PF18962">
    <property type="entry name" value="Por_Secre_tail"/>
    <property type="match status" value="1"/>
</dbReference>
<name>A0A4R6QA46_9FLAO</name>
<keyword evidence="5" id="KW-1185">Reference proteome</keyword>
<dbReference type="EMBL" id="SNXR01000014">
    <property type="protein sequence ID" value="TDP58603.1"/>
    <property type="molecule type" value="Genomic_DNA"/>
</dbReference>
<dbReference type="OrthoDB" id="9805017at2"/>
<protein>
    <submittedName>
        <fullName evidence="4">Putative delta-60 repeat protein/predicted secreted protein (Por secretion system target)</fullName>
    </submittedName>
</protein>
<sequence>MRFFLCCLCVLLPFCVHPQLSLDTTYANEGINNTGLQSYNTYTGGGLGISNSPFFMADNSILVPYTLNPYYSTQSVNLAPTIGIRKYLENGTLDSTFGTDGTALIQSNFYRDRFEVYGVNTDANGRIILVGRKYTIGVFSRDYEVFVCRLNANGTKDNTFANNGFFISNLYYENSADTNDERLFDVIIDSQNRVIAVGYIYWDIGVNLYDGAATAIRFLENGTLDTTFANNGIFQLSVTGVDLFSSVYQSTNNSLLLFGSTSPSNSQLLVTKIDSNGVLDTSFGTNGSATVDFGGNTSAMKIFFESDNSMMLTGQRLSSGVAFAKLTENGILDTTFSTDGKNISVITVPNHESVGAASYPGIGAKHIDKLPDGKYIILATVRTGNLYNYSIVRLNADATRDNTFMTNGVYLNDIVAFDWARALHVQNDGKLSVLVGSTLFKYINFSVLTVDDFEEKTITVYPNPTKEFLNLGFVATKTTILNIQGKAIATHANVEKINFSNYPNGVYIVKILKEDGSNVFKKVIKE</sequence>
<evidence type="ECO:0000256" key="2">
    <source>
        <dbReference type="SAM" id="SignalP"/>
    </source>
</evidence>
<dbReference type="Pfam" id="PF17164">
    <property type="entry name" value="DUF5122"/>
    <property type="match status" value="2"/>
</dbReference>
<dbReference type="InterPro" id="IPR013431">
    <property type="entry name" value="Delta_60_rpt"/>
</dbReference>
<dbReference type="AlphaFoldDB" id="A0A4R6QA46"/>
<evidence type="ECO:0000259" key="3">
    <source>
        <dbReference type="Pfam" id="PF18962"/>
    </source>
</evidence>
<proteinExistence type="predicted"/>
<organism evidence="4 5">
    <name type="scientific">Flavobacterium dankookense</name>
    <dbReference type="NCBI Taxonomy" id="706186"/>
    <lineage>
        <taxon>Bacteria</taxon>
        <taxon>Pseudomonadati</taxon>
        <taxon>Bacteroidota</taxon>
        <taxon>Flavobacteriia</taxon>
        <taxon>Flavobacteriales</taxon>
        <taxon>Flavobacteriaceae</taxon>
        <taxon>Flavobacterium</taxon>
    </lineage>
</organism>
<feature type="domain" description="Secretion system C-terminal sorting" evidence="3">
    <location>
        <begin position="460"/>
        <end position="524"/>
    </location>
</feature>
<dbReference type="NCBIfam" id="TIGR04183">
    <property type="entry name" value="Por_Secre_tail"/>
    <property type="match status" value="1"/>
</dbReference>
<dbReference type="NCBIfam" id="TIGR02608">
    <property type="entry name" value="delta_60_rpt"/>
    <property type="match status" value="6"/>
</dbReference>
<dbReference type="Gene3D" id="2.80.10.50">
    <property type="match status" value="2"/>
</dbReference>
<feature type="chain" id="PRO_5020222055" evidence="2">
    <location>
        <begin position="19"/>
        <end position="526"/>
    </location>
</feature>
<evidence type="ECO:0000313" key="4">
    <source>
        <dbReference type="EMBL" id="TDP58603.1"/>
    </source>
</evidence>
<dbReference type="RefSeq" id="WP_133533108.1">
    <property type="nucleotide sequence ID" value="NZ_SNXR01000014.1"/>
</dbReference>
<dbReference type="InterPro" id="IPR026444">
    <property type="entry name" value="Secre_tail"/>
</dbReference>
<comment type="caution">
    <text evidence="4">The sequence shown here is derived from an EMBL/GenBank/DDBJ whole genome shotgun (WGS) entry which is preliminary data.</text>
</comment>
<keyword evidence="1 2" id="KW-0732">Signal</keyword>
<evidence type="ECO:0000313" key="5">
    <source>
        <dbReference type="Proteomes" id="UP000295260"/>
    </source>
</evidence>
<feature type="signal peptide" evidence="2">
    <location>
        <begin position="1"/>
        <end position="18"/>
    </location>
</feature>
<dbReference type="Proteomes" id="UP000295260">
    <property type="component" value="Unassembled WGS sequence"/>
</dbReference>
<reference evidence="4 5" key="1">
    <citation type="submission" date="2019-03" db="EMBL/GenBank/DDBJ databases">
        <title>Genomic Encyclopedia of Archaeal and Bacterial Type Strains, Phase II (KMG-II): from individual species to whole genera.</title>
        <authorList>
            <person name="Goeker M."/>
        </authorList>
    </citation>
    <scope>NUCLEOTIDE SEQUENCE [LARGE SCALE GENOMIC DNA]</scope>
    <source>
        <strain evidence="4 5">DSM 25687</strain>
    </source>
</reference>
<accession>A0A4R6QA46</accession>